<keyword evidence="2" id="KW-0472">Membrane</keyword>
<feature type="transmembrane region" description="Helical" evidence="2">
    <location>
        <begin position="146"/>
        <end position="170"/>
    </location>
</feature>
<protein>
    <submittedName>
        <fullName evidence="3">Uncharacterized protein</fullName>
    </submittedName>
</protein>
<name>A0A7S4J319_9STRA</name>
<dbReference type="EMBL" id="HBKQ01030145">
    <property type="protein sequence ID" value="CAE2249398.1"/>
    <property type="molecule type" value="Transcribed_RNA"/>
</dbReference>
<feature type="transmembrane region" description="Helical" evidence="2">
    <location>
        <begin position="335"/>
        <end position="357"/>
    </location>
</feature>
<dbReference type="AlphaFoldDB" id="A0A7S4J319"/>
<reference evidence="3" key="1">
    <citation type="submission" date="2021-01" db="EMBL/GenBank/DDBJ databases">
        <authorList>
            <person name="Corre E."/>
            <person name="Pelletier E."/>
            <person name="Niang G."/>
            <person name="Scheremetjew M."/>
            <person name="Finn R."/>
            <person name="Kale V."/>
            <person name="Holt S."/>
            <person name="Cochrane G."/>
            <person name="Meng A."/>
            <person name="Brown T."/>
            <person name="Cohen L."/>
        </authorList>
    </citation>
    <scope>NUCLEOTIDE SEQUENCE</scope>
    <source>
        <strain evidence="3">Isolate 1302-5</strain>
    </source>
</reference>
<evidence type="ECO:0000256" key="1">
    <source>
        <dbReference type="SAM" id="MobiDB-lite"/>
    </source>
</evidence>
<feature type="region of interest" description="Disordered" evidence="1">
    <location>
        <begin position="1"/>
        <end position="20"/>
    </location>
</feature>
<keyword evidence="2" id="KW-0812">Transmembrane</keyword>
<gene>
    <name evidence="3" type="ORF">OAUR00152_LOCUS20503</name>
</gene>
<feature type="transmembrane region" description="Helical" evidence="2">
    <location>
        <begin position="114"/>
        <end position="134"/>
    </location>
</feature>
<evidence type="ECO:0000313" key="3">
    <source>
        <dbReference type="EMBL" id="CAE2249398.1"/>
    </source>
</evidence>
<feature type="transmembrane region" description="Helical" evidence="2">
    <location>
        <begin position="75"/>
        <end position="94"/>
    </location>
</feature>
<feature type="transmembrane region" description="Helical" evidence="2">
    <location>
        <begin position="33"/>
        <end position="54"/>
    </location>
</feature>
<organism evidence="3">
    <name type="scientific">Odontella aurita</name>
    <dbReference type="NCBI Taxonomy" id="265563"/>
    <lineage>
        <taxon>Eukaryota</taxon>
        <taxon>Sar</taxon>
        <taxon>Stramenopiles</taxon>
        <taxon>Ochrophyta</taxon>
        <taxon>Bacillariophyta</taxon>
        <taxon>Mediophyceae</taxon>
        <taxon>Biddulphiophycidae</taxon>
        <taxon>Eupodiscales</taxon>
        <taxon>Odontellaceae</taxon>
        <taxon>Odontella</taxon>
    </lineage>
</organism>
<accession>A0A7S4J319</accession>
<proteinExistence type="predicted"/>
<keyword evidence="2" id="KW-1133">Transmembrane helix</keyword>
<sequence>MLPQSAQQSYRGLVSSSSSPHGDSFPISYDVGFITFLALACSICVIHAIVSACVRRKKLFSGSGSSISCHRLGPIAALVAALLLGASAGLVTFGGVCIPRNSGADRADAMGATIFGAVGVVLFGIIVMLVHFDCLPENESYPCSSVLANVGISAATCLLLIPGLTVLAIYCRRMVEVEKFAYHGPMRITGHAVEFFEGERCKRGSICNGFKGRLEVEYGYEWACASPSIWCRSIVFDDDCHANTCEDVGSGTETRCSIHIQTDQEAQSEAKACMETKYELRLWFNTIDLDKREFDRKQPPLDDPNWPWVEMYGDCDSCSAAFSVPLESALGIKPIGVGLSIAGGSMLVIATVATLLLRWTKPLGENEIMLSIPPHQEQRNFPTNSAVVYY</sequence>
<feature type="compositionally biased region" description="Polar residues" evidence="1">
    <location>
        <begin position="1"/>
        <end position="10"/>
    </location>
</feature>
<evidence type="ECO:0000256" key="2">
    <source>
        <dbReference type="SAM" id="Phobius"/>
    </source>
</evidence>